<gene>
    <name evidence="3" type="ORF">BJN34_21125</name>
</gene>
<sequence>MPGRPVAGEAVVVVGTVTATDSAGARALANGARVAEGTTLETASGGHVYLVTVDKGFISVRPNSSVTIERYRYDPAQPTRTEIKILLNRGVVRAISGTGAQAAKENYRMNTPVVALGIRGTDFSVFADAATTRAEVRRGGIVLTPFGADCSPGGSGPCEGPLATQLSSGDRNVLLQFRRGDIKPAALDESFSYLRPDRMEPPRRGEGPSGDAVPASGGSQGSVAPTELNPSQIVPGNPQTIQPGTGAPPAGQPSPPVTTTPPPPAASVYWGRWEAVGNGTSAKSLDEIWGANEHIGFLAPFAMGRTNGENLVMPVSGRFDFTLTQYEAYVKTVSGAGATYAQATLVDPKLSIDFGTRQFNTQLDVVAGGQSYNLHASGKVEADGRFANDQTWQSNGTVQGALGGENATKAGFIFQGSTDKPGVSTAGATSWSRPR</sequence>
<protein>
    <recommendedName>
        <fullName evidence="2">FecR protein domain-containing protein</fullName>
    </recommendedName>
</protein>
<feature type="compositionally biased region" description="Polar residues" evidence="1">
    <location>
        <begin position="426"/>
        <end position="435"/>
    </location>
</feature>
<feature type="region of interest" description="Disordered" evidence="1">
    <location>
        <begin position="188"/>
        <end position="266"/>
    </location>
</feature>
<evidence type="ECO:0000313" key="4">
    <source>
        <dbReference type="Proteomes" id="UP000189627"/>
    </source>
</evidence>
<organism evidence="3 4">
    <name type="scientific">Cupriavidus necator</name>
    <name type="common">Alcaligenes eutrophus</name>
    <name type="synonym">Ralstonia eutropha</name>
    <dbReference type="NCBI Taxonomy" id="106590"/>
    <lineage>
        <taxon>Bacteria</taxon>
        <taxon>Pseudomonadati</taxon>
        <taxon>Pseudomonadota</taxon>
        <taxon>Betaproteobacteria</taxon>
        <taxon>Burkholderiales</taxon>
        <taxon>Burkholderiaceae</taxon>
        <taxon>Cupriavidus</taxon>
    </lineage>
</organism>
<evidence type="ECO:0000256" key="1">
    <source>
        <dbReference type="SAM" id="MobiDB-lite"/>
    </source>
</evidence>
<dbReference type="PANTHER" id="PTHR38731:SF3">
    <property type="entry name" value="BLL6125 PROTEIN"/>
    <property type="match status" value="1"/>
</dbReference>
<feature type="region of interest" description="Disordered" evidence="1">
    <location>
        <begin position="413"/>
        <end position="435"/>
    </location>
</feature>
<dbReference type="PANTHER" id="PTHR38731">
    <property type="entry name" value="LIPL45-RELATED LIPOPROTEIN-RELATED"/>
    <property type="match status" value="1"/>
</dbReference>
<dbReference type="EMBL" id="CP017758">
    <property type="protein sequence ID" value="AQV96378.1"/>
    <property type="molecule type" value="Genomic_DNA"/>
</dbReference>
<dbReference type="InterPro" id="IPR006860">
    <property type="entry name" value="FecR"/>
</dbReference>
<name>A0A1U9UUK8_CUPNE</name>
<feature type="compositionally biased region" description="Pro residues" evidence="1">
    <location>
        <begin position="250"/>
        <end position="265"/>
    </location>
</feature>
<proteinExistence type="predicted"/>
<reference evidence="4" key="1">
    <citation type="submission" date="2017-02" db="EMBL/GenBank/DDBJ databases">
        <title>Complete genome sequence of Cupriavidus necator strain NH9, a 3-chlorobenzoate degrader.</title>
        <authorList>
            <person name="Moriuchi R."/>
            <person name="Dohra H."/>
            <person name="Ogawa N."/>
        </authorList>
    </citation>
    <scope>NUCLEOTIDE SEQUENCE [LARGE SCALE GENOMIC DNA]</scope>
    <source>
        <strain evidence="4">NH9</strain>
    </source>
</reference>
<feature type="compositionally biased region" description="Basic and acidic residues" evidence="1">
    <location>
        <begin position="195"/>
        <end position="206"/>
    </location>
</feature>
<dbReference type="KEGG" id="cuh:BJN34_21125"/>
<feature type="domain" description="FecR protein" evidence="2">
    <location>
        <begin position="39"/>
        <end position="140"/>
    </location>
</feature>
<dbReference type="AlphaFoldDB" id="A0A1U9UUK8"/>
<dbReference type="Proteomes" id="UP000189627">
    <property type="component" value="Chromosome 2"/>
</dbReference>
<evidence type="ECO:0000313" key="3">
    <source>
        <dbReference type="EMBL" id="AQV96378.1"/>
    </source>
</evidence>
<feature type="compositionally biased region" description="Polar residues" evidence="1">
    <location>
        <begin position="228"/>
        <end position="241"/>
    </location>
</feature>
<evidence type="ECO:0000259" key="2">
    <source>
        <dbReference type="Pfam" id="PF04773"/>
    </source>
</evidence>
<accession>A0A1U9UUK8</accession>
<dbReference type="Pfam" id="PF04773">
    <property type="entry name" value="FecR"/>
    <property type="match status" value="1"/>
</dbReference>